<evidence type="ECO:0000313" key="3">
    <source>
        <dbReference type="Proteomes" id="UP001529510"/>
    </source>
</evidence>
<organism evidence="2 3">
    <name type="scientific">Cirrhinus mrigala</name>
    <name type="common">Mrigala</name>
    <dbReference type="NCBI Taxonomy" id="683832"/>
    <lineage>
        <taxon>Eukaryota</taxon>
        <taxon>Metazoa</taxon>
        <taxon>Chordata</taxon>
        <taxon>Craniata</taxon>
        <taxon>Vertebrata</taxon>
        <taxon>Euteleostomi</taxon>
        <taxon>Actinopterygii</taxon>
        <taxon>Neopterygii</taxon>
        <taxon>Teleostei</taxon>
        <taxon>Ostariophysi</taxon>
        <taxon>Cypriniformes</taxon>
        <taxon>Cyprinidae</taxon>
        <taxon>Labeoninae</taxon>
        <taxon>Labeonini</taxon>
        <taxon>Cirrhinus</taxon>
    </lineage>
</organism>
<name>A0ABD0QSL2_CIRMR</name>
<dbReference type="AlphaFoldDB" id="A0ABD0QSL2"/>
<feature type="non-terminal residue" evidence="2">
    <location>
        <position position="54"/>
    </location>
</feature>
<comment type="caution">
    <text evidence="2">The sequence shown here is derived from an EMBL/GenBank/DDBJ whole genome shotgun (WGS) entry which is preliminary data.</text>
</comment>
<feature type="region of interest" description="Disordered" evidence="1">
    <location>
        <begin position="28"/>
        <end position="54"/>
    </location>
</feature>
<reference evidence="2 3" key="1">
    <citation type="submission" date="2024-05" db="EMBL/GenBank/DDBJ databases">
        <title>Genome sequencing and assembly of Indian major carp, Cirrhinus mrigala (Hamilton, 1822).</title>
        <authorList>
            <person name="Mohindra V."/>
            <person name="Chowdhury L.M."/>
            <person name="Lal K."/>
            <person name="Jena J.K."/>
        </authorList>
    </citation>
    <scope>NUCLEOTIDE SEQUENCE [LARGE SCALE GENOMIC DNA]</scope>
    <source>
        <strain evidence="2">CM1030</strain>
        <tissue evidence="2">Blood</tissue>
    </source>
</reference>
<dbReference type="EMBL" id="JAMKFB020000007">
    <property type="protein sequence ID" value="KAL0188718.1"/>
    <property type="molecule type" value="Genomic_DNA"/>
</dbReference>
<sequence length="54" mass="6177">MKRLASRYSNPGPFLWLLKPLAKVKATLSKLQQPPASSRSQIRKKDEPEREENG</sequence>
<protein>
    <submittedName>
        <fullName evidence="2">Uncharacterized protein</fullName>
    </submittedName>
</protein>
<feature type="compositionally biased region" description="Polar residues" evidence="1">
    <location>
        <begin position="29"/>
        <end position="40"/>
    </location>
</feature>
<proteinExistence type="predicted"/>
<gene>
    <name evidence="2" type="ORF">M9458_015817</name>
</gene>
<evidence type="ECO:0000313" key="2">
    <source>
        <dbReference type="EMBL" id="KAL0188718.1"/>
    </source>
</evidence>
<accession>A0ABD0QSL2</accession>
<feature type="compositionally biased region" description="Basic and acidic residues" evidence="1">
    <location>
        <begin position="43"/>
        <end position="54"/>
    </location>
</feature>
<dbReference type="Proteomes" id="UP001529510">
    <property type="component" value="Unassembled WGS sequence"/>
</dbReference>
<keyword evidence="3" id="KW-1185">Reference proteome</keyword>
<evidence type="ECO:0000256" key="1">
    <source>
        <dbReference type="SAM" id="MobiDB-lite"/>
    </source>
</evidence>